<evidence type="ECO:0000313" key="1">
    <source>
        <dbReference type="EMBL" id="MBE0347873.1"/>
    </source>
</evidence>
<keyword evidence="2" id="KW-1185">Reference proteome</keyword>
<dbReference type="RefSeq" id="WP_128730735.1">
    <property type="nucleotide sequence ID" value="NZ_AQHF01000028.1"/>
</dbReference>
<reference evidence="1 2" key="1">
    <citation type="submission" date="2015-06" db="EMBL/GenBank/DDBJ databases">
        <title>Genome sequence of Pseudoalteromonas peptidolytica.</title>
        <authorList>
            <person name="Xie B.-B."/>
            <person name="Rong J.-C."/>
            <person name="Qin Q.-L."/>
            <person name="Zhang Y.-Z."/>
        </authorList>
    </citation>
    <scope>NUCLEOTIDE SEQUENCE [LARGE SCALE GENOMIC DNA]</scope>
    <source>
        <strain evidence="1 2">F12-50-A1</strain>
    </source>
</reference>
<organism evidence="1 2">
    <name type="scientific">Pseudoalteromonas peptidolytica F12-50-A1</name>
    <dbReference type="NCBI Taxonomy" id="1315280"/>
    <lineage>
        <taxon>Bacteria</taxon>
        <taxon>Pseudomonadati</taxon>
        <taxon>Pseudomonadota</taxon>
        <taxon>Gammaproteobacteria</taxon>
        <taxon>Alteromonadales</taxon>
        <taxon>Pseudoalteromonadaceae</taxon>
        <taxon>Pseudoalteromonas</taxon>
    </lineage>
</organism>
<dbReference type="EMBL" id="AQHF01000028">
    <property type="protein sequence ID" value="MBE0347873.1"/>
    <property type="molecule type" value="Genomic_DNA"/>
</dbReference>
<accession>A0A8I0MYK5</accession>
<sequence length="148" mass="16217">MTIRYSKSSITNGRGKRTSLNSLLKDTHVRAFETLALNTANGLRDALPLKESAKVAYLLVTSADTLGMNIDEFNYNVSVAIVGVANDAGILTYNKWLPENEIQASLLATVSNVAYQAFEFPSDEFYIGNPAVEQVFDITPVLDNLILN</sequence>
<gene>
    <name evidence="1" type="ORF">PPEP_a4246</name>
</gene>
<comment type="caution">
    <text evidence="1">The sequence shown here is derived from an EMBL/GenBank/DDBJ whole genome shotgun (WGS) entry which is preliminary data.</text>
</comment>
<evidence type="ECO:0000313" key="2">
    <source>
        <dbReference type="Proteomes" id="UP000660708"/>
    </source>
</evidence>
<proteinExistence type="predicted"/>
<name>A0A8I0MYK5_9GAMM</name>
<dbReference type="AlphaFoldDB" id="A0A8I0MYK5"/>
<protein>
    <submittedName>
        <fullName evidence="1">Uncharacterized protein</fullName>
    </submittedName>
</protein>
<dbReference type="Proteomes" id="UP000660708">
    <property type="component" value="Unassembled WGS sequence"/>
</dbReference>